<evidence type="ECO:0000256" key="5">
    <source>
        <dbReference type="ARBA" id="ARBA00023239"/>
    </source>
</evidence>
<evidence type="ECO:0000259" key="7">
    <source>
        <dbReference type="SMART" id="SM01007"/>
    </source>
</evidence>
<dbReference type="NCBIfam" id="TIGR03328">
    <property type="entry name" value="salvage_mtnB"/>
    <property type="match status" value="1"/>
</dbReference>
<keyword evidence="2 6" id="KW-0479">Metal-binding</keyword>
<dbReference type="HAMAP" id="MF_01677">
    <property type="entry name" value="Salvage_MtnB"/>
    <property type="match status" value="1"/>
</dbReference>
<comment type="similarity">
    <text evidence="6">Belongs to the aldolase class II family. MtnB subfamily.</text>
</comment>
<dbReference type="InterPro" id="IPR036409">
    <property type="entry name" value="Aldolase_II/adducin_N_sf"/>
</dbReference>
<dbReference type="Proteomes" id="UP000218785">
    <property type="component" value="Chromosome"/>
</dbReference>
<feature type="binding site" evidence="6">
    <location>
        <position position="99"/>
    </location>
    <ligand>
        <name>Zn(2+)</name>
        <dbReference type="ChEBI" id="CHEBI:29105"/>
    </ligand>
</feature>
<evidence type="ECO:0000256" key="1">
    <source>
        <dbReference type="ARBA" id="ARBA00022605"/>
    </source>
</evidence>
<dbReference type="GO" id="GO:0046570">
    <property type="term" value="F:methylthioribulose 1-phosphate dehydratase activity"/>
    <property type="evidence" value="ECO:0007669"/>
    <property type="project" value="UniProtKB-UniRule"/>
</dbReference>
<dbReference type="SMART" id="SM01007">
    <property type="entry name" value="Aldolase_II"/>
    <property type="match status" value="1"/>
</dbReference>
<dbReference type="GO" id="GO:0019509">
    <property type="term" value="P:L-methionine salvage from methylthioadenosine"/>
    <property type="evidence" value="ECO:0007669"/>
    <property type="project" value="UniProtKB-UniRule"/>
</dbReference>
<dbReference type="KEGG" id="ttq:NIES37_23200"/>
<dbReference type="EMBL" id="AP018248">
    <property type="protein sequence ID" value="BAY98370.1"/>
    <property type="molecule type" value="Genomic_DNA"/>
</dbReference>
<accession>A0A1Z4MY57</accession>
<dbReference type="InterPro" id="IPR017714">
    <property type="entry name" value="MethylthioRu-1-P_deHdtase_MtnB"/>
</dbReference>
<evidence type="ECO:0000256" key="2">
    <source>
        <dbReference type="ARBA" id="ARBA00022723"/>
    </source>
</evidence>
<keyword evidence="5 6" id="KW-0456">Lyase</keyword>
<comment type="function">
    <text evidence="6">Catalyzes the dehydration of methylthioribulose-1-phosphate (MTRu-1-P) into 2,3-diketo-5-methylthiopentyl-1-phosphate (DK-MTP-1-P).</text>
</comment>
<dbReference type="SUPFAM" id="SSF53639">
    <property type="entry name" value="AraD/HMP-PK domain-like"/>
    <property type="match status" value="1"/>
</dbReference>
<dbReference type="PANTHER" id="PTHR10640">
    <property type="entry name" value="METHYLTHIORIBULOSE-1-PHOSPHATE DEHYDRATASE"/>
    <property type="match status" value="1"/>
</dbReference>
<dbReference type="Pfam" id="PF00596">
    <property type="entry name" value="Aldolase_II"/>
    <property type="match status" value="1"/>
</dbReference>
<dbReference type="AlphaFoldDB" id="A0A1Z4MY57"/>
<evidence type="ECO:0000256" key="4">
    <source>
        <dbReference type="ARBA" id="ARBA00023167"/>
    </source>
</evidence>
<comment type="pathway">
    <text evidence="6">Amino-acid biosynthesis; L-methionine biosynthesis via salvage pathway; L-methionine from S-methyl-5-thio-alpha-D-ribose 1-phosphate: step 2/6.</text>
</comment>
<dbReference type="PANTHER" id="PTHR10640:SF7">
    <property type="entry name" value="METHYLTHIORIBULOSE-1-PHOSPHATE DEHYDRATASE"/>
    <property type="match status" value="1"/>
</dbReference>
<keyword evidence="9" id="KW-1185">Reference proteome</keyword>
<feature type="binding site" evidence="6">
    <location>
        <position position="101"/>
    </location>
    <ligand>
        <name>Zn(2+)</name>
        <dbReference type="ChEBI" id="CHEBI:29105"/>
    </ligand>
</feature>
<keyword evidence="1 6" id="KW-0028">Amino-acid biosynthesis</keyword>
<sequence length="214" mass="23949">MTRRILDDALIQLIDTARSFYQQGWMVGTAGNLSIRLPDDSFWITASGKSKGELLPSDFVRVYPDGILEKASADLQPSAETAIHQIIYTLFPEAQACYHIHSVESNLVSRFTLEDNLLLPPLEMLKGLGVYQKNPCCFLPIFANHLQVARIAADIQQRFTANSVQIPALLIRDHGVTAWASSPTAARNYIEILEYIFRYMVTERMISSTGTGNK</sequence>
<organism evidence="8 9">
    <name type="scientific">Tolypothrix tenuis PCC 7101</name>
    <dbReference type="NCBI Taxonomy" id="231146"/>
    <lineage>
        <taxon>Bacteria</taxon>
        <taxon>Bacillati</taxon>
        <taxon>Cyanobacteriota</taxon>
        <taxon>Cyanophyceae</taxon>
        <taxon>Nostocales</taxon>
        <taxon>Tolypothrichaceae</taxon>
        <taxon>Tolypothrix</taxon>
    </lineage>
</organism>
<feature type="domain" description="Class II aldolase/adducin N-terminal" evidence="7">
    <location>
        <begin position="11"/>
        <end position="201"/>
    </location>
</feature>
<reference evidence="8 9" key="1">
    <citation type="submission" date="2017-06" db="EMBL/GenBank/DDBJ databases">
        <title>Genome sequencing of cyanobaciteial culture collection at National Institute for Environmental Studies (NIES).</title>
        <authorList>
            <person name="Hirose Y."/>
            <person name="Shimura Y."/>
            <person name="Fujisawa T."/>
            <person name="Nakamura Y."/>
            <person name="Kawachi M."/>
        </authorList>
    </citation>
    <scope>NUCLEOTIDE SEQUENCE [LARGE SCALE GENOMIC DNA]</scope>
    <source>
        <strain evidence="8 9">NIES-37</strain>
    </source>
</reference>
<proteinExistence type="inferred from homology"/>
<dbReference type="RefSeq" id="WP_096575723.1">
    <property type="nucleotide sequence ID" value="NZ_CAWNJS010000001.1"/>
</dbReference>
<evidence type="ECO:0000256" key="6">
    <source>
        <dbReference type="HAMAP-Rule" id="MF_01677"/>
    </source>
</evidence>
<name>A0A1Z4MY57_9CYAN</name>
<keyword evidence="3 6" id="KW-0862">Zinc</keyword>
<protein>
    <recommendedName>
        <fullName evidence="6">Methylthioribulose-1-phosphate dehydratase</fullName>
        <shortName evidence="6">MTRu-1-P dehydratase</shortName>
        <ecNumber evidence="6">4.2.1.109</ecNumber>
    </recommendedName>
</protein>
<evidence type="ECO:0000313" key="9">
    <source>
        <dbReference type="Proteomes" id="UP000218785"/>
    </source>
</evidence>
<evidence type="ECO:0000256" key="3">
    <source>
        <dbReference type="ARBA" id="ARBA00022833"/>
    </source>
</evidence>
<keyword evidence="4 6" id="KW-0486">Methionine biosynthesis</keyword>
<dbReference type="InterPro" id="IPR001303">
    <property type="entry name" value="Aldolase_II/adducin_N"/>
</dbReference>
<comment type="cofactor">
    <cofactor evidence="6">
        <name>Zn(2+)</name>
        <dbReference type="ChEBI" id="CHEBI:29105"/>
    </cofactor>
    <text evidence="6">Binds 1 zinc ion per subunit.</text>
</comment>
<evidence type="ECO:0000313" key="8">
    <source>
        <dbReference type="EMBL" id="BAY98370.1"/>
    </source>
</evidence>
<dbReference type="GO" id="GO:0005737">
    <property type="term" value="C:cytoplasm"/>
    <property type="evidence" value="ECO:0007669"/>
    <property type="project" value="UniProtKB-UniRule"/>
</dbReference>
<comment type="catalytic activity">
    <reaction evidence="6">
        <text>5-(methylsulfanyl)-D-ribulose 1-phosphate = 5-methylsulfanyl-2,3-dioxopentyl phosphate + H2O</text>
        <dbReference type="Rhea" id="RHEA:15549"/>
        <dbReference type="ChEBI" id="CHEBI:15377"/>
        <dbReference type="ChEBI" id="CHEBI:58548"/>
        <dbReference type="ChEBI" id="CHEBI:58828"/>
        <dbReference type="EC" id="4.2.1.109"/>
    </reaction>
</comment>
<dbReference type="UniPathway" id="UPA00904">
    <property type="reaction ID" value="UER00875"/>
</dbReference>
<dbReference type="EC" id="4.2.1.109" evidence="6"/>
<dbReference type="GO" id="GO:0008270">
    <property type="term" value="F:zinc ion binding"/>
    <property type="evidence" value="ECO:0007669"/>
    <property type="project" value="UniProtKB-UniRule"/>
</dbReference>
<gene>
    <name evidence="6" type="primary">mtnB</name>
    <name evidence="8" type="ORF">NIES37_23200</name>
</gene>
<dbReference type="Gene3D" id="3.40.225.10">
    <property type="entry name" value="Class II aldolase/adducin N-terminal domain"/>
    <property type="match status" value="1"/>
</dbReference>